<dbReference type="Proteomes" id="UP000635565">
    <property type="component" value="Unassembled WGS sequence"/>
</dbReference>
<organism evidence="2 3">
    <name type="scientific">Dictyobacter formicarum</name>
    <dbReference type="NCBI Taxonomy" id="2778368"/>
    <lineage>
        <taxon>Bacteria</taxon>
        <taxon>Bacillati</taxon>
        <taxon>Chloroflexota</taxon>
        <taxon>Ktedonobacteria</taxon>
        <taxon>Ktedonobacterales</taxon>
        <taxon>Dictyobacteraceae</taxon>
        <taxon>Dictyobacter</taxon>
    </lineage>
</organism>
<feature type="region of interest" description="Disordered" evidence="1">
    <location>
        <begin position="1"/>
        <end position="71"/>
    </location>
</feature>
<gene>
    <name evidence="2" type="ORF">KSZ_60900</name>
</gene>
<comment type="caution">
    <text evidence="2">The sequence shown here is derived from an EMBL/GenBank/DDBJ whole genome shotgun (WGS) entry which is preliminary data.</text>
</comment>
<feature type="compositionally biased region" description="Polar residues" evidence="1">
    <location>
        <begin position="23"/>
        <end position="35"/>
    </location>
</feature>
<accession>A0ABQ3VQU7</accession>
<evidence type="ECO:0000313" key="2">
    <source>
        <dbReference type="EMBL" id="GHO88084.1"/>
    </source>
</evidence>
<proteinExistence type="predicted"/>
<feature type="compositionally biased region" description="Basic and acidic residues" evidence="1">
    <location>
        <begin position="51"/>
        <end position="71"/>
    </location>
</feature>
<evidence type="ECO:0000313" key="3">
    <source>
        <dbReference type="Proteomes" id="UP000635565"/>
    </source>
</evidence>
<name>A0ABQ3VQU7_9CHLR</name>
<protein>
    <submittedName>
        <fullName evidence="2">Uncharacterized protein</fullName>
    </submittedName>
</protein>
<evidence type="ECO:0000256" key="1">
    <source>
        <dbReference type="SAM" id="MobiDB-lite"/>
    </source>
</evidence>
<keyword evidence="3" id="KW-1185">Reference proteome</keyword>
<reference evidence="2 3" key="1">
    <citation type="journal article" date="2021" name="Int. J. Syst. Evol. Microbiol.">
        <title>Reticulibacter mediterranei gen. nov., sp. nov., within the new family Reticulibacteraceae fam. nov., and Ktedonospora formicarum gen. nov., sp. nov., Ktedonobacter robiniae sp. nov., Dictyobacter formicarum sp. nov. and Dictyobacter arantiisoli sp. nov., belonging to the class Ktedonobacteria.</title>
        <authorList>
            <person name="Yabe S."/>
            <person name="Zheng Y."/>
            <person name="Wang C.M."/>
            <person name="Sakai Y."/>
            <person name="Abe K."/>
            <person name="Yokota A."/>
            <person name="Donadio S."/>
            <person name="Cavaletti L."/>
            <person name="Monciardini P."/>
        </authorList>
    </citation>
    <scope>NUCLEOTIDE SEQUENCE [LARGE SCALE GENOMIC DNA]</scope>
    <source>
        <strain evidence="2 3">SOSP1-9</strain>
    </source>
</reference>
<sequence length="71" mass="7672">MHIEQTISLDEAEATVNMEVKTSPESTDPTPQAPTDASAGTPPAKPKRTRRGGEPKPKRYPVGEKDPEQGM</sequence>
<dbReference type="EMBL" id="BNJJ01000021">
    <property type="protein sequence ID" value="GHO88084.1"/>
    <property type="molecule type" value="Genomic_DNA"/>
</dbReference>